<keyword evidence="2" id="KW-1185">Reference proteome</keyword>
<sequence length="382" mass="40393">MSHKALVFPGPGEPFELIERATPKPSTGQVLIKNVTVALNPVDYVIQHLGLWVDYYGYPALAGIDGAGEIVAIGEGVQGWNIGDRVLYEALYDPDTMTFQEYVLSDAAQVAKIPASVSWEGAATVPLGFATAALGLYQEMKPRGGVALTPPWVEGGHNKYAGKAAIVTGGASSVGQYAIQLLKASGFSPIITTASKHNEDYCKSAGATHVIDYHDVPYPELPAAVKKITSEPISVIYDAVATHDAQKAVWQILSPKGKLAVVLPPAVGKAGEASEDEKEVAWVFGSANLFSNYEFGKKMFAGITKLFESGELKPNHFEVIPRGLAGIPDGLTRLAKGVSGVKLVARVAETSGNVGGAGLKEAIPPQLEGLRQVYPVGKLPEF</sequence>
<name>A0ACB8TP23_9APHY</name>
<accession>A0ACB8TP23</accession>
<organism evidence="1 2">
    <name type="scientific">Irpex rosettiformis</name>
    <dbReference type="NCBI Taxonomy" id="378272"/>
    <lineage>
        <taxon>Eukaryota</taxon>
        <taxon>Fungi</taxon>
        <taxon>Dikarya</taxon>
        <taxon>Basidiomycota</taxon>
        <taxon>Agaricomycotina</taxon>
        <taxon>Agaricomycetes</taxon>
        <taxon>Polyporales</taxon>
        <taxon>Irpicaceae</taxon>
        <taxon>Irpex</taxon>
    </lineage>
</organism>
<dbReference type="Proteomes" id="UP001055072">
    <property type="component" value="Unassembled WGS sequence"/>
</dbReference>
<evidence type="ECO:0000313" key="1">
    <source>
        <dbReference type="EMBL" id="KAI0083744.1"/>
    </source>
</evidence>
<protein>
    <submittedName>
        <fullName evidence="1">GroES-like protein</fullName>
    </submittedName>
</protein>
<gene>
    <name evidence="1" type="ORF">BDY19DRAFT_899756</name>
</gene>
<proteinExistence type="predicted"/>
<dbReference type="EMBL" id="MU274954">
    <property type="protein sequence ID" value="KAI0083744.1"/>
    <property type="molecule type" value="Genomic_DNA"/>
</dbReference>
<reference evidence="1" key="1">
    <citation type="journal article" date="2021" name="Environ. Microbiol.">
        <title>Gene family expansions and transcriptome signatures uncover fungal adaptations to wood decay.</title>
        <authorList>
            <person name="Hage H."/>
            <person name="Miyauchi S."/>
            <person name="Viragh M."/>
            <person name="Drula E."/>
            <person name="Min B."/>
            <person name="Chaduli D."/>
            <person name="Navarro D."/>
            <person name="Favel A."/>
            <person name="Norest M."/>
            <person name="Lesage-Meessen L."/>
            <person name="Balint B."/>
            <person name="Merenyi Z."/>
            <person name="de Eugenio L."/>
            <person name="Morin E."/>
            <person name="Martinez A.T."/>
            <person name="Baldrian P."/>
            <person name="Stursova M."/>
            <person name="Martinez M.J."/>
            <person name="Novotny C."/>
            <person name="Magnuson J.K."/>
            <person name="Spatafora J.W."/>
            <person name="Maurice S."/>
            <person name="Pangilinan J."/>
            <person name="Andreopoulos W."/>
            <person name="LaButti K."/>
            <person name="Hundley H."/>
            <person name="Na H."/>
            <person name="Kuo A."/>
            <person name="Barry K."/>
            <person name="Lipzen A."/>
            <person name="Henrissat B."/>
            <person name="Riley R."/>
            <person name="Ahrendt S."/>
            <person name="Nagy L.G."/>
            <person name="Grigoriev I.V."/>
            <person name="Martin F."/>
            <person name="Rosso M.N."/>
        </authorList>
    </citation>
    <scope>NUCLEOTIDE SEQUENCE</scope>
    <source>
        <strain evidence="1">CBS 384.51</strain>
    </source>
</reference>
<evidence type="ECO:0000313" key="2">
    <source>
        <dbReference type="Proteomes" id="UP001055072"/>
    </source>
</evidence>
<comment type="caution">
    <text evidence="1">The sequence shown here is derived from an EMBL/GenBank/DDBJ whole genome shotgun (WGS) entry which is preliminary data.</text>
</comment>